<evidence type="ECO:0000256" key="1">
    <source>
        <dbReference type="SAM" id="MobiDB-lite"/>
    </source>
</evidence>
<sequence>MNIFRKITAVAALGGLAACSMSQPPAPPTPSPPSSLSAADTTFVQTVAEANLTEVALGKIALTNAGTSGVKSFAQHAISEHTSAEDRLSTIASAHGITLPTAPNADDQKIITELGGIKGAKFDKGYIANAITAHTDAVQLAGDEAASTSDADLKSFATDFQKTAQAHLEAAQALKSHKGHPSVYRGKRHVHAH</sequence>
<dbReference type="EMBL" id="JAJSOJ010000015">
    <property type="protein sequence ID" value="MCE0743259.1"/>
    <property type="molecule type" value="Genomic_DNA"/>
</dbReference>
<keyword evidence="2" id="KW-0732">Signal</keyword>
<dbReference type="InterPro" id="IPR025419">
    <property type="entry name" value="DUF4142"/>
</dbReference>
<keyword evidence="5" id="KW-1185">Reference proteome</keyword>
<gene>
    <name evidence="4" type="ORF">LWC05_05045</name>
</gene>
<name>A0ABS8VUH0_9PROT</name>
<evidence type="ECO:0000313" key="4">
    <source>
        <dbReference type="EMBL" id="MCE0743259.1"/>
    </source>
</evidence>
<evidence type="ECO:0000256" key="2">
    <source>
        <dbReference type="SAM" id="SignalP"/>
    </source>
</evidence>
<dbReference type="PANTHER" id="PTHR38593:SF1">
    <property type="entry name" value="BLR2558 PROTEIN"/>
    <property type="match status" value="1"/>
</dbReference>
<protein>
    <submittedName>
        <fullName evidence="4">DUF4142 domain-containing protein</fullName>
    </submittedName>
</protein>
<comment type="caution">
    <text evidence="4">The sequence shown here is derived from an EMBL/GenBank/DDBJ whole genome shotgun (WGS) entry which is preliminary data.</text>
</comment>
<reference evidence="4 5" key="1">
    <citation type="submission" date="2021-12" db="EMBL/GenBank/DDBJ databases">
        <title>Genome sequence of Acetobacter sicerae DmPark20a_162.</title>
        <authorList>
            <person name="Chaston J.M."/>
        </authorList>
    </citation>
    <scope>NUCLEOTIDE SEQUENCE [LARGE SCALE GENOMIC DNA]</scope>
    <source>
        <strain evidence="4 5">DmPark20a_162</strain>
    </source>
</reference>
<feature type="region of interest" description="Disordered" evidence="1">
    <location>
        <begin position="173"/>
        <end position="193"/>
    </location>
</feature>
<dbReference type="PANTHER" id="PTHR38593">
    <property type="entry name" value="BLR2558 PROTEIN"/>
    <property type="match status" value="1"/>
</dbReference>
<dbReference type="Proteomes" id="UP001521074">
    <property type="component" value="Unassembled WGS sequence"/>
</dbReference>
<feature type="domain" description="DUF4142" evidence="3">
    <location>
        <begin position="39"/>
        <end position="174"/>
    </location>
</feature>
<feature type="signal peptide" evidence="2">
    <location>
        <begin position="1"/>
        <end position="22"/>
    </location>
</feature>
<evidence type="ECO:0000313" key="5">
    <source>
        <dbReference type="Proteomes" id="UP001521074"/>
    </source>
</evidence>
<proteinExistence type="predicted"/>
<dbReference type="Pfam" id="PF13628">
    <property type="entry name" value="DUF4142"/>
    <property type="match status" value="1"/>
</dbReference>
<dbReference type="RefSeq" id="WP_232876787.1">
    <property type="nucleotide sequence ID" value="NZ_JAAABN010000010.1"/>
</dbReference>
<dbReference type="PROSITE" id="PS51257">
    <property type="entry name" value="PROKAR_LIPOPROTEIN"/>
    <property type="match status" value="1"/>
</dbReference>
<organism evidence="4 5">
    <name type="scientific">Acetobacter sicerae</name>
    <dbReference type="NCBI Taxonomy" id="85325"/>
    <lineage>
        <taxon>Bacteria</taxon>
        <taxon>Pseudomonadati</taxon>
        <taxon>Pseudomonadota</taxon>
        <taxon>Alphaproteobacteria</taxon>
        <taxon>Acetobacterales</taxon>
        <taxon>Acetobacteraceae</taxon>
        <taxon>Acetobacter</taxon>
    </lineage>
</organism>
<accession>A0ABS8VUH0</accession>
<dbReference type="Gene3D" id="1.20.1260.10">
    <property type="match status" value="1"/>
</dbReference>
<feature type="chain" id="PRO_5046701656" evidence="2">
    <location>
        <begin position="23"/>
        <end position="193"/>
    </location>
</feature>
<evidence type="ECO:0000259" key="3">
    <source>
        <dbReference type="Pfam" id="PF13628"/>
    </source>
</evidence>
<dbReference type="InterPro" id="IPR012347">
    <property type="entry name" value="Ferritin-like"/>
</dbReference>
<feature type="compositionally biased region" description="Basic residues" evidence="1">
    <location>
        <begin position="175"/>
        <end position="193"/>
    </location>
</feature>